<dbReference type="Proteomes" id="UP000219050">
    <property type="component" value="Chromosome"/>
</dbReference>
<evidence type="ECO:0000313" key="1">
    <source>
        <dbReference type="EMBL" id="ATI40988.1"/>
    </source>
</evidence>
<organism evidence="1 2">
    <name type="scientific">Pacificitalea manganoxidans</name>
    <dbReference type="NCBI Taxonomy" id="1411902"/>
    <lineage>
        <taxon>Bacteria</taxon>
        <taxon>Pseudomonadati</taxon>
        <taxon>Pseudomonadota</taxon>
        <taxon>Alphaproteobacteria</taxon>
        <taxon>Rhodobacterales</taxon>
        <taxon>Paracoccaceae</taxon>
        <taxon>Pacificitalea</taxon>
    </lineage>
</organism>
<evidence type="ECO:0000313" key="2">
    <source>
        <dbReference type="Proteomes" id="UP000219050"/>
    </source>
</evidence>
<accession>A0A291LWW4</accession>
<protein>
    <submittedName>
        <fullName evidence="1">Uncharacterized protein</fullName>
    </submittedName>
</protein>
<reference evidence="1 2" key="1">
    <citation type="submission" date="2017-05" db="EMBL/GenBank/DDBJ databases">
        <title>Comparative genomic and metabolic analysis of manganese-oxidizing mechanisms in Celeribater manganoxidans DY25T: its adaption to the environment of polymetallic nodule.</title>
        <authorList>
            <person name="Wang X."/>
        </authorList>
    </citation>
    <scope>NUCLEOTIDE SEQUENCE [LARGE SCALE GENOMIC DNA]</scope>
    <source>
        <strain evidence="1 2">DY25</strain>
    </source>
</reference>
<keyword evidence="2" id="KW-1185">Reference proteome</keyword>
<dbReference type="AlphaFoldDB" id="A0A291LWW4"/>
<sequence>MNKPFSILDAGYDGAEPVLETSWGMTEAQQRRQDAALRDVMLASLRFGNLELDEIKVSQRLDRKLSSERFFQRLERLS</sequence>
<name>A0A291LWW4_9RHOB</name>
<dbReference type="KEGG" id="cmag:CBW24_02545"/>
<dbReference type="EMBL" id="CP021404">
    <property type="protein sequence ID" value="ATI40988.1"/>
    <property type="molecule type" value="Genomic_DNA"/>
</dbReference>
<gene>
    <name evidence="1" type="ORF">CBW24_02545</name>
</gene>
<proteinExistence type="predicted"/>
<dbReference type="RefSeq" id="WP_088662416.1">
    <property type="nucleotide sequence ID" value="NZ_CP021404.1"/>
</dbReference>